<accession>A0A1D8QXC3</accession>
<gene>
    <name evidence="1" type="ORF">A4S02_09700</name>
</gene>
<protein>
    <submittedName>
        <fullName evidence="1">Uncharacterized protein</fullName>
    </submittedName>
</protein>
<evidence type="ECO:0000313" key="2">
    <source>
        <dbReference type="Proteomes" id="UP000175973"/>
    </source>
</evidence>
<organism evidence="1 2">
    <name type="scientific">Acetobacter ascendens</name>
    <dbReference type="NCBI Taxonomy" id="481146"/>
    <lineage>
        <taxon>Bacteria</taxon>
        <taxon>Pseudomonadati</taxon>
        <taxon>Pseudomonadota</taxon>
        <taxon>Alphaproteobacteria</taxon>
        <taxon>Acetobacterales</taxon>
        <taxon>Acetobacteraceae</taxon>
        <taxon>Acetobacter</taxon>
    </lineage>
</organism>
<sequence>MYGIAVCEKCGARFEVAGNYSKSTFQRENDWATVSCIKWHEEHPEDGSWTECTRGKEAVDKLTSQWPRR</sequence>
<dbReference type="Proteomes" id="UP000175973">
    <property type="component" value="Chromosome"/>
</dbReference>
<dbReference type="AlphaFoldDB" id="A0A1D8QXC3"/>
<dbReference type="KEGG" id="aasc:A4S02_09700"/>
<proteinExistence type="predicted"/>
<keyword evidence="2" id="KW-1185">Reference proteome</keyword>
<reference evidence="2" key="1">
    <citation type="submission" date="2016-04" db="EMBL/GenBank/DDBJ databases">
        <authorList>
            <person name="Jeon C.O."/>
            <person name="Cho G.Y."/>
            <person name="Jeong H.I."/>
            <person name="Kim K.H."/>
        </authorList>
    </citation>
    <scope>NUCLEOTIDE SEQUENCE [LARGE SCALE GENOMIC DNA]</scope>
    <source>
        <strain evidence="2">LMG 1590</strain>
    </source>
</reference>
<name>A0A1D8QXC3_9PROT</name>
<evidence type="ECO:0000313" key="1">
    <source>
        <dbReference type="EMBL" id="AOW46991.1"/>
    </source>
</evidence>
<dbReference type="EMBL" id="CP015164">
    <property type="protein sequence ID" value="AOW46991.1"/>
    <property type="molecule type" value="Genomic_DNA"/>
</dbReference>